<dbReference type="Proteomes" id="UP000288805">
    <property type="component" value="Unassembled WGS sequence"/>
</dbReference>
<organism evidence="2 3">
    <name type="scientific">Vitis vinifera</name>
    <name type="common">Grape</name>
    <dbReference type="NCBI Taxonomy" id="29760"/>
    <lineage>
        <taxon>Eukaryota</taxon>
        <taxon>Viridiplantae</taxon>
        <taxon>Streptophyta</taxon>
        <taxon>Embryophyta</taxon>
        <taxon>Tracheophyta</taxon>
        <taxon>Spermatophyta</taxon>
        <taxon>Magnoliopsida</taxon>
        <taxon>eudicotyledons</taxon>
        <taxon>Gunneridae</taxon>
        <taxon>Pentapetalae</taxon>
        <taxon>rosids</taxon>
        <taxon>Vitales</taxon>
        <taxon>Vitaceae</taxon>
        <taxon>Viteae</taxon>
        <taxon>Vitis</taxon>
    </lineage>
</organism>
<evidence type="ECO:0000313" key="2">
    <source>
        <dbReference type="EMBL" id="RVW59904.1"/>
    </source>
</evidence>
<dbReference type="InterPro" id="IPR036691">
    <property type="entry name" value="Endo/exonu/phosph_ase_sf"/>
</dbReference>
<dbReference type="SUPFAM" id="SSF56219">
    <property type="entry name" value="DNase I-like"/>
    <property type="match status" value="1"/>
</dbReference>
<evidence type="ECO:0000256" key="1">
    <source>
        <dbReference type="SAM" id="SignalP"/>
    </source>
</evidence>
<proteinExistence type="predicted"/>
<dbReference type="Gene3D" id="3.60.10.10">
    <property type="entry name" value="Endonuclease/exonuclease/phosphatase"/>
    <property type="match status" value="1"/>
</dbReference>
<reference evidence="2 3" key="1">
    <citation type="journal article" date="2018" name="PLoS Genet.">
        <title>Population sequencing reveals clonal diversity and ancestral inbreeding in the grapevine cultivar Chardonnay.</title>
        <authorList>
            <person name="Roach M.J."/>
            <person name="Johnson D.L."/>
            <person name="Bohlmann J."/>
            <person name="van Vuuren H.J."/>
            <person name="Jones S.J."/>
            <person name="Pretorius I.S."/>
            <person name="Schmidt S.A."/>
            <person name="Borneman A.R."/>
        </authorList>
    </citation>
    <scope>NUCLEOTIDE SEQUENCE [LARGE SCALE GENOMIC DNA]</scope>
    <source>
        <strain evidence="3">cv. Chardonnay</strain>
        <tissue evidence="2">Leaf</tissue>
    </source>
</reference>
<dbReference type="AlphaFoldDB" id="A0A438FIS4"/>
<comment type="caution">
    <text evidence="2">The sequence shown here is derived from an EMBL/GenBank/DDBJ whole genome shotgun (WGS) entry which is preliminary data.</text>
</comment>
<name>A0A438FIS4_VITVI</name>
<protein>
    <recommendedName>
        <fullName evidence="4">Endonuclease/exonuclease/phosphatase domain-containing protein</fullName>
    </recommendedName>
</protein>
<feature type="chain" id="PRO_5019441312" description="Endonuclease/exonuclease/phosphatase domain-containing protein" evidence="1">
    <location>
        <begin position="24"/>
        <end position="232"/>
    </location>
</feature>
<feature type="signal peptide" evidence="1">
    <location>
        <begin position="1"/>
        <end position="23"/>
    </location>
</feature>
<evidence type="ECO:0008006" key="4">
    <source>
        <dbReference type="Google" id="ProtNLM"/>
    </source>
</evidence>
<sequence length="232" mass="26525">MRGYFSLLTEVGVLLVLRGGANDCEKRKVIKALIKDQKVDLVCLQETKMQEMSKRILLEAEVGTSKWGLSQCLANLKAVRMIFVGTSLGDFNVVRFPAESNKGGRLTYSMRIFSEIIEDLELRDLPLQGDSFTWKGVVQCVLPKLVLDHFPIGRIKLKALKSLLRDWNRLDFGKMEVNKALALNQVDFWDKVDLTWPLAVHKLEARRGAKEDFKSGFFWKKFRGDRNQGKFG</sequence>
<keyword evidence="1" id="KW-0732">Signal</keyword>
<gene>
    <name evidence="2" type="ORF">CK203_086956</name>
</gene>
<accession>A0A438FIS4</accession>
<dbReference type="EMBL" id="QGNW01000873">
    <property type="protein sequence ID" value="RVW59904.1"/>
    <property type="molecule type" value="Genomic_DNA"/>
</dbReference>
<evidence type="ECO:0000313" key="3">
    <source>
        <dbReference type="Proteomes" id="UP000288805"/>
    </source>
</evidence>